<dbReference type="Pfam" id="PF11578">
    <property type="entry name" value="DUF3237"/>
    <property type="match status" value="1"/>
</dbReference>
<gene>
    <name evidence="1" type="ORF">GGE60_005569</name>
</gene>
<protein>
    <submittedName>
        <fullName evidence="1">Uncharacterized protein</fullName>
    </submittedName>
</protein>
<dbReference type="Proteomes" id="UP000543836">
    <property type="component" value="Unassembled WGS sequence"/>
</dbReference>
<dbReference type="PANTHER" id="PTHR37315:SF1">
    <property type="entry name" value="UPF0311 PROTEIN BLR7842"/>
    <property type="match status" value="1"/>
</dbReference>
<organism evidence="1 2">
    <name type="scientific">Rhizobium leucaenae</name>
    <dbReference type="NCBI Taxonomy" id="29450"/>
    <lineage>
        <taxon>Bacteria</taxon>
        <taxon>Pseudomonadati</taxon>
        <taxon>Pseudomonadota</taxon>
        <taxon>Alphaproteobacteria</taxon>
        <taxon>Hyphomicrobiales</taxon>
        <taxon>Rhizobiaceae</taxon>
        <taxon>Rhizobium/Agrobacterium group</taxon>
        <taxon>Rhizobium</taxon>
    </lineage>
</organism>
<dbReference type="InterPro" id="IPR020915">
    <property type="entry name" value="UPF0311"/>
</dbReference>
<dbReference type="PANTHER" id="PTHR37315">
    <property type="entry name" value="UPF0311 PROTEIN BLR7842"/>
    <property type="match status" value="1"/>
</dbReference>
<keyword evidence="2" id="KW-1185">Reference proteome</keyword>
<sequence length="87" mass="9518">MPISATELETAVDVFGEVRSKPLFTMRLNVRPSLVIGRTPSTSRQVRVIEGGRFEGDRLSGEVLDGGNDWQAIRTDGCTVLDARLSL</sequence>
<evidence type="ECO:0000313" key="2">
    <source>
        <dbReference type="Proteomes" id="UP000543836"/>
    </source>
</evidence>
<dbReference type="RefSeq" id="WP_161631255.1">
    <property type="nucleotide sequence ID" value="NZ_JACIIG010000024.1"/>
</dbReference>
<name>A0A7W7A079_9HYPH</name>
<reference evidence="1 2" key="1">
    <citation type="submission" date="2020-08" db="EMBL/GenBank/DDBJ databases">
        <title>Genomic Encyclopedia of Type Strains, Phase IV (KMG-V): Genome sequencing to study the core and pangenomes of soil and plant-associated prokaryotes.</title>
        <authorList>
            <person name="Whitman W."/>
        </authorList>
    </citation>
    <scope>NUCLEOTIDE SEQUENCE [LARGE SCALE GENOMIC DNA]</scope>
    <source>
        <strain evidence="1 2">SEMIA 492</strain>
    </source>
</reference>
<dbReference type="Gene3D" id="2.40.160.20">
    <property type="match status" value="1"/>
</dbReference>
<dbReference type="AlphaFoldDB" id="A0A7W7A079"/>
<accession>A0A7W7A079</accession>
<evidence type="ECO:0000313" key="1">
    <source>
        <dbReference type="EMBL" id="MBB4571408.1"/>
    </source>
</evidence>
<comment type="caution">
    <text evidence="1">The sequence shown here is derived from an EMBL/GenBank/DDBJ whole genome shotgun (WGS) entry which is preliminary data.</text>
</comment>
<proteinExistence type="predicted"/>
<dbReference type="EMBL" id="JACIIG010000024">
    <property type="protein sequence ID" value="MBB4571408.1"/>
    <property type="molecule type" value="Genomic_DNA"/>
</dbReference>